<accession>A0A0L9UBD4</accession>
<dbReference type="PANTHER" id="PTHR33223:SF10">
    <property type="entry name" value="AMINOTRANSFERASE-LIKE PLANT MOBILE DOMAIN-CONTAINING PROTEIN"/>
    <property type="match status" value="1"/>
</dbReference>
<dbReference type="OMA" id="NTHMFTI"/>
<feature type="region of interest" description="Disordered" evidence="1">
    <location>
        <begin position="182"/>
        <end position="206"/>
    </location>
</feature>
<protein>
    <recommendedName>
        <fullName evidence="4">Retrotransposon gag domain-containing protein</fullName>
    </recommendedName>
</protein>
<feature type="region of interest" description="Disordered" evidence="1">
    <location>
        <begin position="91"/>
        <end position="137"/>
    </location>
</feature>
<organism evidence="2 3">
    <name type="scientific">Phaseolus angularis</name>
    <name type="common">Azuki bean</name>
    <name type="synonym">Vigna angularis</name>
    <dbReference type="NCBI Taxonomy" id="3914"/>
    <lineage>
        <taxon>Eukaryota</taxon>
        <taxon>Viridiplantae</taxon>
        <taxon>Streptophyta</taxon>
        <taxon>Embryophyta</taxon>
        <taxon>Tracheophyta</taxon>
        <taxon>Spermatophyta</taxon>
        <taxon>Magnoliopsida</taxon>
        <taxon>eudicotyledons</taxon>
        <taxon>Gunneridae</taxon>
        <taxon>Pentapetalae</taxon>
        <taxon>rosids</taxon>
        <taxon>fabids</taxon>
        <taxon>Fabales</taxon>
        <taxon>Fabaceae</taxon>
        <taxon>Papilionoideae</taxon>
        <taxon>50 kb inversion clade</taxon>
        <taxon>NPAAA clade</taxon>
        <taxon>indigoferoid/millettioid clade</taxon>
        <taxon>Phaseoleae</taxon>
        <taxon>Vigna</taxon>
    </lineage>
</organism>
<dbReference type="AlphaFoldDB" id="A0A0L9UBD4"/>
<proteinExistence type="predicted"/>
<evidence type="ECO:0000256" key="1">
    <source>
        <dbReference type="SAM" id="MobiDB-lite"/>
    </source>
</evidence>
<evidence type="ECO:0000313" key="2">
    <source>
        <dbReference type="EMBL" id="KOM40250.1"/>
    </source>
</evidence>
<gene>
    <name evidence="2" type="ORF">LR48_Vigan04g044800</name>
</gene>
<evidence type="ECO:0000313" key="3">
    <source>
        <dbReference type="Proteomes" id="UP000053144"/>
    </source>
</evidence>
<evidence type="ECO:0008006" key="4">
    <source>
        <dbReference type="Google" id="ProtNLM"/>
    </source>
</evidence>
<feature type="compositionally biased region" description="Basic and acidic residues" evidence="1">
    <location>
        <begin position="123"/>
        <end position="135"/>
    </location>
</feature>
<dbReference type="EMBL" id="CM003374">
    <property type="protein sequence ID" value="KOM40250.1"/>
    <property type="molecule type" value="Genomic_DNA"/>
</dbReference>
<dbReference type="PANTHER" id="PTHR33223">
    <property type="entry name" value="CCHC-TYPE DOMAIN-CONTAINING PROTEIN"/>
    <property type="match status" value="1"/>
</dbReference>
<dbReference type="Proteomes" id="UP000053144">
    <property type="component" value="Chromosome 4"/>
</dbReference>
<dbReference type="Gramene" id="KOM40250">
    <property type="protein sequence ID" value="KOM40250"/>
    <property type="gene ID" value="LR48_Vigan04g044800"/>
</dbReference>
<name>A0A0L9UBD4_PHAAN</name>
<reference evidence="3" key="1">
    <citation type="journal article" date="2015" name="Proc. Natl. Acad. Sci. U.S.A.">
        <title>Genome sequencing of adzuki bean (Vigna angularis) provides insight into high starch and low fat accumulation and domestication.</title>
        <authorList>
            <person name="Yang K."/>
            <person name="Tian Z."/>
            <person name="Chen C."/>
            <person name="Luo L."/>
            <person name="Zhao B."/>
            <person name="Wang Z."/>
            <person name="Yu L."/>
            <person name="Li Y."/>
            <person name="Sun Y."/>
            <person name="Li W."/>
            <person name="Chen Y."/>
            <person name="Li Y."/>
            <person name="Zhang Y."/>
            <person name="Ai D."/>
            <person name="Zhao J."/>
            <person name="Shang C."/>
            <person name="Ma Y."/>
            <person name="Wu B."/>
            <person name="Wang M."/>
            <person name="Gao L."/>
            <person name="Sun D."/>
            <person name="Zhang P."/>
            <person name="Guo F."/>
            <person name="Wang W."/>
            <person name="Li Y."/>
            <person name="Wang J."/>
            <person name="Varshney R.K."/>
            <person name="Wang J."/>
            <person name="Ling H.Q."/>
            <person name="Wan P."/>
        </authorList>
    </citation>
    <scope>NUCLEOTIDE SEQUENCE</scope>
    <source>
        <strain evidence="3">cv. Jingnong 6</strain>
    </source>
</reference>
<sequence>MFERQFSVGRARNLTYLELTNIKQEKGESLRDFMDRFNRTARQVRGVGKKFTTALRPSPFADNLFAEPPLTLDELQERAARFIRIEEMRAVQRRQQEQSSTSRQEKKEGKKPFIPGEQPKGQKYRDGPKGARFEKYTPLNMPRARVLEEALSADLIRLRPSRSSPKADGTKHCTYHLNIGHDTEDYTVLKDKSRRDDSGGSPEKVR</sequence>